<evidence type="ECO:0000313" key="1">
    <source>
        <dbReference type="EMBL" id="GII26496.1"/>
    </source>
</evidence>
<comment type="caution">
    <text evidence="1">The sequence shown here is derived from an EMBL/GenBank/DDBJ whole genome shotgun (WGS) entry which is preliminary data.</text>
</comment>
<dbReference type="AlphaFoldDB" id="A0A8J3X3Y1"/>
<name>A0A8J3X3Y1_9ACTN</name>
<sequence>MSARDRHTTWCAAGHRCGLGEHRADPITLTVPGAGTAVITRVRSADGAEHADIRLSVALPADEPAARLRLAALLTHLRTLIGPARTSGRAA</sequence>
<reference evidence="1" key="1">
    <citation type="submission" date="2021-01" db="EMBL/GenBank/DDBJ databases">
        <title>Whole genome shotgun sequence of Planosporangium mesophilum NBRC 109066.</title>
        <authorList>
            <person name="Komaki H."/>
            <person name="Tamura T."/>
        </authorList>
    </citation>
    <scope>NUCLEOTIDE SEQUENCE</scope>
    <source>
        <strain evidence="1">NBRC 109066</strain>
    </source>
</reference>
<protein>
    <submittedName>
        <fullName evidence="1">Uncharacterized protein</fullName>
    </submittedName>
</protein>
<proteinExistence type="predicted"/>
<keyword evidence="2" id="KW-1185">Reference proteome</keyword>
<gene>
    <name evidence="1" type="ORF">Pme01_60930</name>
</gene>
<dbReference type="Proteomes" id="UP000599074">
    <property type="component" value="Unassembled WGS sequence"/>
</dbReference>
<evidence type="ECO:0000313" key="2">
    <source>
        <dbReference type="Proteomes" id="UP000599074"/>
    </source>
</evidence>
<organism evidence="1 2">
    <name type="scientific">Planosporangium mesophilum</name>
    <dbReference type="NCBI Taxonomy" id="689768"/>
    <lineage>
        <taxon>Bacteria</taxon>
        <taxon>Bacillati</taxon>
        <taxon>Actinomycetota</taxon>
        <taxon>Actinomycetes</taxon>
        <taxon>Micromonosporales</taxon>
        <taxon>Micromonosporaceae</taxon>
        <taxon>Planosporangium</taxon>
    </lineage>
</organism>
<dbReference type="EMBL" id="BOON01000082">
    <property type="protein sequence ID" value="GII26496.1"/>
    <property type="molecule type" value="Genomic_DNA"/>
</dbReference>
<accession>A0A8J3X3Y1</accession>
<dbReference type="RefSeq" id="WP_168118263.1">
    <property type="nucleotide sequence ID" value="NZ_BOON01000082.1"/>
</dbReference>